<dbReference type="RefSeq" id="WP_344168692.1">
    <property type="nucleotide sequence ID" value="NZ_BAAANC010000001.1"/>
</dbReference>
<gene>
    <name evidence="2" type="ORF">GCM10009741_05280</name>
</gene>
<evidence type="ECO:0000313" key="2">
    <source>
        <dbReference type="EMBL" id="GAA1511013.1"/>
    </source>
</evidence>
<name>A0ABN2A448_9ACTN</name>
<comment type="caution">
    <text evidence="2">The sequence shown here is derived from an EMBL/GenBank/DDBJ whole genome shotgun (WGS) entry which is preliminary data.</text>
</comment>
<feature type="region of interest" description="Disordered" evidence="1">
    <location>
        <begin position="217"/>
        <end position="239"/>
    </location>
</feature>
<protein>
    <submittedName>
        <fullName evidence="2">Uncharacterized protein</fullName>
    </submittedName>
</protein>
<evidence type="ECO:0000313" key="3">
    <source>
        <dbReference type="Proteomes" id="UP001500363"/>
    </source>
</evidence>
<reference evidence="2 3" key="1">
    <citation type="journal article" date="2019" name="Int. J. Syst. Evol. Microbiol.">
        <title>The Global Catalogue of Microorganisms (GCM) 10K type strain sequencing project: providing services to taxonomists for standard genome sequencing and annotation.</title>
        <authorList>
            <consortium name="The Broad Institute Genomics Platform"/>
            <consortium name="The Broad Institute Genome Sequencing Center for Infectious Disease"/>
            <person name="Wu L."/>
            <person name="Ma J."/>
        </authorList>
    </citation>
    <scope>NUCLEOTIDE SEQUENCE [LARGE SCALE GENOMIC DNA]</scope>
    <source>
        <strain evidence="2 3">JCM 14303</strain>
    </source>
</reference>
<accession>A0ABN2A448</accession>
<keyword evidence="3" id="KW-1185">Reference proteome</keyword>
<sequence>MMPRTFELVRHRDLSGVSGTGVVAEGCVFTDGSVALRWRGNNPATAVWPDLDSVLAVHGHHGATEVHWLEGWTEPSPPELPGRPPLGERGARPVQDFLTSGSGGDEPEVSEPPLDSTVFSEHTEPAPSETGRTFLDAAHLPLDGPTILPRLAGLDYAPPLDGETGSWDAADRTAHADTSALGDGPVLGDGAALGDGALDDDDRAALDELFGVQHAVLPPSGPVEPGGRVRGWAGARHRR</sequence>
<feature type="region of interest" description="Disordered" evidence="1">
    <location>
        <begin position="72"/>
        <end position="129"/>
    </location>
</feature>
<dbReference type="EMBL" id="BAAANC010000001">
    <property type="protein sequence ID" value="GAA1511013.1"/>
    <property type="molecule type" value="Genomic_DNA"/>
</dbReference>
<organism evidence="2 3">
    <name type="scientific">Kribbella lupini</name>
    <dbReference type="NCBI Taxonomy" id="291602"/>
    <lineage>
        <taxon>Bacteria</taxon>
        <taxon>Bacillati</taxon>
        <taxon>Actinomycetota</taxon>
        <taxon>Actinomycetes</taxon>
        <taxon>Propionibacteriales</taxon>
        <taxon>Kribbellaceae</taxon>
        <taxon>Kribbella</taxon>
    </lineage>
</organism>
<proteinExistence type="predicted"/>
<dbReference type="Proteomes" id="UP001500363">
    <property type="component" value="Unassembled WGS sequence"/>
</dbReference>
<evidence type="ECO:0000256" key="1">
    <source>
        <dbReference type="SAM" id="MobiDB-lite"/>
    </source>
</evidence>
<feature type="compositionally biased region" description="Pro residues" evidence="1">
    <location>
        <begin position="75"/>
        <end position="84"/>
    </location>
</feature>